<reference evidence="1" key="1">
    <citation type="submission" date="2022-01" db="EMBL/GenBank/DDBJ databases">
        <authorList>
            <person name="King R."/>
        </authorList>
    </citation>
    <scope>NUCLEOTIDE SEQUENCE</scope>
</reference>
<evidence type="ECO:0000313" key="1">
    <source>
        <dbReference type="EMBL" id="CAH1108527.1"/>
    </source>
</evidence>
<keyword evidence="2" id="KW-1185">Reference proteome</keyword>
<evidence type="ECO:0000313" key="2">
    <source>
        <dbReference type="Proteomes" id="UP001153636"/>
    </source>
</evidence>
<dbReference type="AlphaFoldDB" id="A0A9P0D1E3"/>
<protein>
    <submittedName>
        <fullName evidence="1">Uncharacterized protein</fullName>
    </submittedName>
</protein>
<gene>
    <name evidence="1" type="ORF">PSYICH_LOCUS8969</name>
</gene>
<name>A0A9P0D1E3_9CUCU</name>
<accession>A0A9P0D1E3</accession>
<dbReference type="OrthoDB" id="8193306at2759"/>
<dbReference type="EMBL" id="OV651815">
    <property type="protein sequence ID" value="CAH1108527.1"/>
    <property type="molecule type" value="Genomic_DNA"/>
</dbReference>
<proteinExistence type="predicted"/>
<organism evidence="1 2">
    <name type="scientific">Psylliodes chrysocephalus</name>
    <dbReference type="NCBI Taxonomy" id="3402493"/>
    <lineage>
        <taxon>Eukaryota</taxon>
        <taxon>Metazoa</taxon>
        <taxon>Ecdysozoa</taxon>
        <taxon>Arthropoda</taxon>
        <taxon>Hexapoda</taxon>
        <taxon>Insecta</taxon>
        <taxon>Pterygota</taxon>
        <taxon>Neoptera</taxon>
        <taxon>Endopterygota</taxon>
        <taxon>Coleoptera</taxon>
        <taxon>Polyphaga</taxon>
        <taxon>Cucujiformia</taxon>
        <taxon>Chrysomeloidea</taxon>
        <taxon>Chrysomelidae</taxon>
        <taxon>Galerucinae</taxon>
        <taxon>Alticini</taxon>
        <taxon>Psylliodes</taxon>
    </lineage>
</organism>
<sequence length="162" mass="19187">MVTSTSAEAQLLPLMNVTVRRLSECLEEVLITLKEKERDCLTIISKWGCDGFQQSQFKQKLESDIESDSSIFQNCFGLLQLVSGDKNEKVLWNNLTPSQPRFCRPIRFRFIKETNNVTEEQNNTRQKRYYLFSSNRGRPRREKVVNHEQIYYDHGRWKGLQY</sequence>
<dbReference type="Proteomes" id="UP001153636">
    <property type="component" value="Chromosome 3"/>
</dbReference>